<dbReference type="SUPFAM" id="SSF52540">
    <property type="entry name" value="P-loop containing nucleoside triphosphate hydrolases"/>
    <property type="match status" value="1"/>
</dbReference>
<feature type="domain" description="VLIG-type G" evidence="3">
    <location>
        <begin position="719"/>
        <end position="966"/>
    </location>
</feature>
<dbReference type="InterPro" id="IPR030383">
    <property type="entry name" value="G_VLIG_dom"/>
</dbReference>
<evidence type="ECO:0000313" key="6">
    <source>
        <dbReference type="RefSeq" id="XP_030065482.1"/>
    </source>
</evidence>
<dbReference type="PANTHER" id="PTHR14819">
    <property type="entry name" value="GTP-BINDING"/>
    <property type="match status" value="1"/>
</dbReference>
<dbReference type="InterPro" id="IPR027417">
    <property type="entry name" value="P-loop_NTPase"/>
</dbReference>
<protein>
    <submittedName>
        <fullName evidence="5 6">Up-regulator of cell proliferation isoform X1</fullName>
    </submittedName>
</protein>
<dbReference type="CTD" id="55665"/>
<evidence type="ECO:0000259" key="3">
    <source>
        <dbReference type="PROSITE" id="PS51717"/>
    </source>
</evidence>
<dbReference type="GeneID" id="115474238"/>
<dbReference type="Pfam" id="PF25974">
    <property type="entry name" value="URGCP_9th"/>
    <property type="match status" value="1"/>
</dbReference>
<dbReference type="InterPro" id="IPR057365">
    <property type="entry name" value="URGCP"/>
</dbReference>
<dbReference type="Pfam" id="PF25683">
    <property type="entry name" value="URGCP_GTPase"/>
    <property type="match status" value="1"/>
</dbReference>
<name>A0A6P7YDC2_9AMPH</name>
<dbReference type="InterPro" id="IPR052986">
    <property type="entry name" value="VLIG_GTPase"/>
</dbReference>
<evidence type="ECO:0000256" key="2">
    <source>
        <dbReference type="SAM" id="MobiDB-lite"/>
    </source>
</evidence>
<feature type="region of interest" description="Disordered" evidence="2">
    <location>
        <begin position="42"/>
        <end position="107"/>
    </location>
</feature>
<dbReference type="Pfam" id="PF25496">
    <property type="entry name" value="URGCP"/>
    <property type="match status" value="1"/>
</dbReference>
<proteinExistence type="inferred from homology"/>
<dbReference type="InterPro" id="IPR058641">
    <property type="entry name" value="GVIN1_dom"/>
</dbReference>
<dbReference type="KEGG" id="muo:115474238"/>
<dbReference type="Proteomes" id="UP000515156">
    <property type="component" value="Chromosome 7"/>
</dbReference>
<sequence>MDETWKALGVIGTVSSRVLTRVVRSVFPNRIQHLEEPEHVYLEETSGNVSTRETAEETDTGSLCLEETSGNSSTTEIAEEETDTDSLYEESTSENLATTETSAEETDKDKKEIFKDVLSQLRLEDYRATKISLCDALQNGLENFRETGQQSFEDIPWHFLQKVLALNVNARSTSLEHSTSDEGHCEDADVNSDIFYLEKKATRVSVNPLDVLCALFHCTDRFLQQEIMLKMSMCQFALPLLLPPSENARSTLMLWAMRDIVKKWRPHSLKDSKGFQEDCLVLIPMPTISFVRIGNCRLSKSKILNEILSPPQQHHDFFIHRNMDSGNIPRRISDGLVEISWYFPGGKENSDLFPEPTAVANLRGDIQSYWLQFSFLTEVSSAVFVFVDTITEREYELLSSVKESKPKYFFIFHPQTNTSDDTLRFLNRLAPVMKLKRSHLLIKDCNINDAQFVKKLQSTIADIINHPPNSVAMEDMAVTARELGIQVDEDDKECQKTSQYAKEITAEIKDVLEYKKEMMRLQGDPWKNLTKIEKELCRMKKQGNIPSEAYKSDLTMKLFKFRKQQNECDLTDGMIKFINGIQHLSGVEKHCFLKWMKFSLDSIARKNLSTLRAEYRETCKSSGASSMQLRELDQRIATSSLGVEHFMREMGQLYEAECSMIQEGTIREGQRQFIYLPSIAADLLLDGFPLELIDGDASSIPLQWITDVLTKVNTKLEGRSRMVIITVLGVQSTGKSTLLNAMFGLQFSVSSGRCTRGAFMLLIRVKENLKEEFGCDFIMVIDTEGLKAPELAKLEDSYEHENELATLVIGLSDITIVNMAMENATEMKDILQIVVHAFLRMEQTGKKTSCHFVHQNVSDVSAHEQNRRDRKHLLEQLNEMTKAAAKMEKQMREVSFSDIMDYDLDKHNWYIPGLWHGVPPMAPVNAGYSENVQELKKYLIQFIRENSVKEASQDIPVFTGWLKSLWNAVKHENFIFSFRNSLVAEAYNQISIKYSEWEWNFSKEIHCWVSQAESSIQNHSSGKLDGGSIKNLKHELFHKLQQEENKILQCIENYFESDVKNLNLIEKYREDFITSAKSLRGRLQDYSLRKCEEATQIWKSKNRIETMQSEYIKTIEGKVISLLEDCKKIGCKLEDQQLEIEFEAMWENTLAELQLTHLERCQVHEDMLSHLFKDMSKRGPTINQKIQSIKSLLNCGKGIFSMKKDYLKLPFYKVNTWKEFFTHECCAKLEALATCLVETCDSYVEEKVTSKVDYDSTYCQELLHTINETLQQNNNQTICMSPCFEVDLKLHILGRAARSFQIMHEDFIEQNDSQRCLEKYKPQFFSAFKDLYLEKDECQKRARDFCDQCLKPALLDHLMKALGIEIMDDILHNGQSFEYSSRTFFQFTILNKLLVEKNFENYVEYIYSYESFVKKWIWSHILTHYKKYGGLGALEKKVLSTITKKIIKTLQTLKDKHVNTVPALLNDFCKMLQKDLVIPKDSLKLILFQNTVEVEQFIVDTEFFLSKQDNHILKELKLMKTEDKLSKLPFKPQNEIFKKVFGCGKQCPFCKVPCEAGGIEHKEHFASVHRPQGLGAYRNKLTEKLVESLCSSDVVSNCTFENLDTKWECHPYKEYRTYYPDWCIQPDPSIEASDYWKFVLKEFNKQFATQYKARPADIPNQWNKITIEQARKSLHETFNVNKM</sequence>
<dbReference type="OrthoDB" id="1597724at2759"/>
<feature type="compositionally biased region" description="Acidic residues" evidence="2">
    <location>
        <begin position="77"/>
        <end position="92"/>
    </location>
</feature>
<gene>
    <name evidence="5 6" type="primary">URGCP</name>
</gene>
<dbReference type="Gene3D" id="3.40.50.300">
    <property type="entry name" value="P-loop containing nucleotide triphosphate hydrolases"/>
    <property type="match status" value="1"/>
</dbReference>
<reference evidence="5 6" key="1">
    <citation type="submission" date="2025-04" db="UniProtKB">
        <authorList>
            <consortium name="RefSeq"/>
        </authorList>
    </citation>
    <scope>IDENTIFICATION</scope>
</reference>
<evidence type="ECO:0000256" key="1">
    <source>
        <dbReference type="ARBA" id="ARBA00006828"/>
    </source>
</evidence>
<dbReference type="GO" id="GO:0005525">
    <property type="term" value="F:GTP binding"/>
    <property type="evidence" value="ECO:0007669"/>
    <property type="project" value="InterPro"/>
</dbReference>
<dbReference type="RefSeq" id="XP_030065482.1">
    <property type="nucleotide sequence ID" value="XM_030209622.1"/>
</dbReference>
<evidence type="ECO:0000313" key="4">
    <source>
        <dbReference type="Proteomes" id="UP000515156"/>
    </source>
</evidence>
<accession>A0A6P7YDC2</accession>
<organism evidence="4 6">
    <name type="scientific">Microcaecilia unicolor</name>
    <dbReference type="NCBI Taxonomy" id="1415580"/>
    <lineage>
        <taxon>Eukaryota</taxon>
        <taxon>Metazoa</taxon>
        <taxon>Chordata</taxon>
        <taxon>Craniata</taxon>
        <taxon>Vertebrata</taxon>
        <taxon>Euteleostomi</taxon>
        <taxon>Amphibia</taxon>
        <taxon>Gymnophiona</taxon>
        <taxon>Siphonopidae</taxon>
        <taxon>Microcaecilia</taxon>
    </lineage>
</organism>
<comment type="similarity">
    <text evidence="1">Belongs to the TRAFAC class dynamin-like GTPase superfamily. Very large inducible GTPase (VLIG) family.</text>
</comment>
<keyword evidence="4" id="KW-1185">Reference proteome</keyword>
<evidence type="ECO:0000313" key="5">
    <source>
        <dbReference type="RefSeq" id="XP_030065481.1"/>
    </source>
</evidence>
<dbReference type="PANTHER" id="PTHR14819:SF9">
    <property type="entry name" value="UP-REGULATOR OF CELL PROLIFERATION-LIKE"/>
    <property type="match status" value="1"/>
</dbReference>
<dbReference type="PROSITE" id="PS51717">
    <property type="entry name" value="G_VLIG"/>
    <property type="match status" value="1"/>
</dbReference>
<dbReference type="RefSeq" id="XP_030065481.1">
    <property type="nucleotide sequence ID" value="XM_030209621.1"/>
</dbReference>